<dbReference type="Proteomes" id="UP000821865">
    <property type="component" value="Chromosome 3"/>
</dbReference>
<accession>A0ACB8D7R0</accession>
<dbReference type="EMBL" id="CM023472">
    <property type="protein sequence ID" value="KAH7960365.1"/>
    <property type="molecule type" value="Genomic_DNA"/>
</dbReference>
<evidence type="ECO:0000313" key="1">
    <source>
        <dbReference type="EMBL" id="KAH7960365.1"/>
    </source>
</evidence>
<name>A0ACB8D7R0_DERSI</name>
<organism evidence="1 2">
    <name type="scientific">Dermacentor silvarum</name>
    <name type="common">Tick</name>
    <dbReference type="NCBI Taxonomy" id="543639"/>
    <lineage>
        <taxon>Eukaryota</taxon>
        <taxon>Metazoa</taxon>
        <taxon>Ecdysozoa</taxon>
        <taxon>Arthropoda</taxon>
        <taxon>Chelicerata</taxon>
        <taxon>Arachnida</taxon>
        <taxon>Acari</taxon>
        <taxon>Parasitiformes</taxon>
        <taxon>Ixodida</taxon>
        <taxon>Ixodoidea</taxon>
        <taxon>Ixodidae</taxon>
        <taxon>Rhipicephalinae</taxon>
        <taxon>Dermacentor</taxon>
    </lineage>
</organism>
<sequence>MADVERIHREQHAQLALGPSVPTQPASHVMSSKRRQLFLWTRKTPDWRNLGETFGSDHCILEITVPLPNRQRSPKHGYYSIATELTDWDAFRKVTTKFQTSTLDAWNHSLRTAHRQTTKTVQRNEDNPQIDGHLVTLWDKRHALIRRWKRNKLNKRLRARIEEITQEAQEYADKLATDNWLDICESAVCHRNLAARTSAPEASPVSPDPDQLQGMATVAARMRYRRRKLMPELSFGSTSGGPSSLPCNTKANLLEFFALLKAHLKPDVPGNATEAAASEHCSKDGVLATSETTPRDKCEARSSHTTEPLKWRKCEASASEIVVVETSFPGEHEIIVNEEPEVVDTLRQRRERLQEKGPSQEDDLLEAPKRSQCQLILEVYGALTTFRDRRLGFGVVHEDPYAFVYHHGPDDVDACFSTSLLQDGATTVCLSDRSNCSGRQHEQAIDGGPRFARFSSSSISAYDSAVVFLQRRKAAAGGRVPRAARR</sequence>
<evidence type="ECO:0000313" key="2">
    <source>
        <dbReference type="Proteomes" id="UP000821865"/>
    </source>
</evidence>
<gene>
    <name evidence="1" type="ORF">HPB49_018968</name>
</gene>
<proteinExistence type="predicted"/>
<comment type="caution">
    <text evidence="1">The sequence shown here is derived from an EMBL/GenBank/DDBJ whole genome shotgun (WGS) entry which is preliminary data.</text>
</comment>
<keyword evidence="2" id="KW-1185">Reference proteome</keyword>
<reference evidence="1" key="1">
    <citation type="submission" date="2020-05" db="EMBL/GenBank/DDBJ databases">
        <title>Large-scale comparative analyses of tick genomes elucidate their genetic diversity and vector capacities.</title>
        <authorList>
            <person name="Jia N."/>
            <person name="Wang J."/>
            <person name="Shi W."/>
            <person name="Du L."/>
            <person name="Sun Y."/>
            <person name="Zhan W."/>
            <person name="Jiang J."/>
            <person name="Wang Q."/>
            <person name="Zhang B."/>
            <person name="Ji P."/>
            <person name="Sakyi L.B."/>
            <person name="Cui X."/>
            <person name="Yuan T."/>
            <person name="Jiang B."/>
            <person name="Yang W."/>
            <person name="Lam T.T.-Y."/>
            <person name="Chang Q."/>
            <person name="Ding S."/>
            <person name="Wang X."/>
            <person name="Zhu J."/>
            <person name="Ruan X."/>
            <person name="Zhao L."/>
            <person name="Wei J."/>
            <person name="Que T."/>
            <person name="Du C."/>
            <person name="Cheng J."/>
            <person name="Dai P."/>
            <person name="Han X."/>
            <person name="Huang E."/>
            <person name="Gao Y."/>
            <person name="Liu J."/>
            <person name="Shao H."/>
            <person name="Ye R."/>
            <person name="Li L."/>
            <person name="Wei W."/>
            <person name="Wang X."/>
            <person name="Wang C."/>
            <person name="Yang T."/>
            <person name="Huo Q."/>
            <person name="Li W."/>
            <person name="Guo W."/>
            <person name="Chen H."/>
            <person name="Zhou L."/>
            <person name="Ni X."/>
            <person name="Tian J."/>
            <person name="Zhou Y."/>
            <person name="Sheng Y."/>
            <person name="Liu T."/>
            <person name="Pan Y."/>
            <person name="Xia L."/>
            <person name="Li J."/>
            <person name="Zhao F."/>
            <person name="Cao W."/>
        </authorList>
    </citation>
    <scope>NUCLEOTIDE SEQUENCE</scope>
    <source>
        <strain evidence="1">Dsil-2018</strain>
    </source>
</reference>
<protein>
    <submittedName>
        <fullName evidence="1">Uncharacterized protein</fullName>
    </submittedName>
</protein>